<proteinExistence type="predicted"/>
<feature type="signal peptide" evidence="1">
    <location>
        <begin position="1"/>
        <end position="17"/>
    </location>
</feature>
<dbReference type="EMBL" id="GG681295">
    <property type="protein sequence ID" value="EER04823.1"/>
    <property type="molecule type" value="Genomic_DNA"/>
</dbReference>
<protein>
    <submittedName>
        <fullName evidence="2">Uncharacterized protein</fullName>
    </submittedName>
</protein>
<dbReference type="InterPro" id="IPR046628">
    <property type="entry name" value="DUF6740"/>
</dbReference>
<keyword evidence="1" id="KW-0732">Signal</keyword>
<organism evidence="3">
    <name type="scientific">Perkinsus marinus (strain ATCC 50983 / TXsc)</name>
    <dbReference type="NCBI Taxonomy" id="423536"/>
    <lineage>
        <taxon>Eukaryota</taxon>
        <taxon>Sar</taxon>
        <taxon>Alveolata</taxon>
        <taxon>Perkinsozoa</taxon>
        <taxon>Perkinsea</taxon>
        <taxon>Perkinsida</taxon>
        <taxon>Perkinsidae</taxon>
        <taxon>Perkinsus</taxon>
    </lineage>
</organism>
<dbReference type="RefSeq" id="XP_002773007.1">
    <property type="nucleotide sequence ID" value="XM_002772961.1"/>
</dbReference>
<gene>
    <name evidence="2" type="ORF">Pmar_PMAR026375</name>
</gene>
<reference evidence="2 3" key="1">
    <citation type="submission" date="2008-07" db="EMBL/GenBank/DDBJ databases">
        <authorList>
            <person name="El-Sayed N."/>
            <person name="Caler E."/>
            <person name="Inman J."/>
            <person name="Amedeo P."/>
            <person name="Hass B."/>
            <person name="Wortman J."/>
        </authorList>
    </citation>
    <scope>NUCLEOTIDE SEQUENCE [LARGE SCALE GENOMIC DNA]</scope>
    <source>
        <strain evidence="3">ATCC 50983 / TXsc</strain>
    </source>
</reference>
<dbReference type="AlphaFoldDB" id="C5LEK5"/>
<evidence type="ECO:0000256" key="1">
    <source>
        <dbReference type="SAM" id="SignalP"/>
    </source>
</evidence>
<dbReference type="InParanoid" id="C5LEK5"/>
<dbReference type="Pfam" id="PF20525">
    <property type="entry name" value="DUF6740"/>
    <property type="match status" value="1"/>
</dbReference>
<keyword evidence="3" id="KW-1185">Reference proteome</keyword>
<feature type="chain" id="PRO_5002954773" evidence="1">
    <location>
        <begin position="18"/>
        <end position="546"/>
    </location>
</feature>
<sequence length="546" mass="61030">MLNILLVVLLIRGGVCAFKMGNVRMQMKTTHFCNLDLRDVKGKPVACHISKAMETEGLVLPGMDDNKSFTVHRDVFIAKDGQAVVQAAPSHPYLYILMSHNDTHFSTSQLFDRQSFLLEQGTRHRNDAPNGRRLNANLTLEDDGWVYKGLVDEGGRKLNKWVRSGIEGVDPKSGLNFTALAQTGVITNAWVLFLDKDQKQMVKLLGINTFENDKVYLESEVTHWEELDDALTLDVAMKDIHAAYDIVKSHDVGAAKEEAPQLDVEFIKSRLVSEEARLFFNDGKSHDWRSNKTHIRGDKSVAPIDYFRLPNGTAAHKFFLYKYHSPLQGKDEEFQLPPACTTGVTKSVSQFCLYVGYNSNDTLLALEVYMAYTDKVIKENRAYLNVTVHLKQPETEVIFFAFEAAGCALVWATDIGFAGLHIQVCLAGAGSGGNGTYRGRIAMSVEVIIKIEFFPVLRATLSGQIAVNASDNGDVEAYGSLALDVSAIVIGAGISMDIFGNTVDHKSDIWEFKSHFNLHVWVDVLFYDHDWPWSWTIWEAGPVDLR</sequence>
<dbReference type="Proteomes" id="UP000007800">
    <property type="component" value="Unassembled WGS sequence"/>
</dbReference>
<dbReference type="GeneID" id="9050313"/>
<evidence type="ECO:0000313" key="3">
    <source>
        <dbReference type="Proteomes" id="UP000007800"/>
    </source>
</evidence>
<accession>C5LEK5</accession>
<evidence type="ECO:0000313" key="2">
    <source>
        <dbReference type="EMBL" id="EER04823.1"/>
    </source>
</evidence>
<name>C5LEK5_PERM5</name>